<proteinExistence type="predicted"/>
<name>A0ABZ2YZQ5_9BACT</name>
<reference evidence="3 4" key="1">
    <citation type="submission" date="2024-03" db="EMBL/GenBank/DDBJ databases">
        <title>Chitinophaga caseinilytica sp. nov., a casein hydrolysing bacterium isolated from forest soil.</title>
        <authorList>
            <person name="Lee D.S."/>
            <person name="Han D.M."/>
            <person name="Baek J.H."/>
            <person name="Choi D.G."/>
            <person name="Jeon J.H."/>
            <person name="Jeon C.O."/>
        </authorList>
    </citation>
    <scope>NUCLEOTIDE SEQUENCE [LARGE SCALE GENOMIC DNA]</scope>
    <source>
        <strain evidence="3 4">KACC 19118</strain>
    </source>
</reference>
<feature type="transmembrane region" description="Helical" evidence="1">
    <location>
        <begin position="253"/>
        <end position="277"/>
    </location>
</feature>
<accession>A0ABZ2YZQ5</accession>
<dbReference type="EMBL" id="CP150096">
    <property type="protein sequence ID" value="WZN45486.1"/>
    <property type="molecule type" value="Genomic_DNA"/>
</dbReference>
<feature type="domain" description="DUF4349" evidence="2">
    <location>
        <begin position="81"/>
        <end position="273"/>
    </location>
</feature>
<evidence type="ECO:0000313" key="3">
    <source>
        <dbReference type="EMBL" id="WZN45486.1"/>
    </source>
</evidence>
<evidence type="ECO:0000259" key="2">
    <source>
        <dbReference type="Pfam" id="PF14257"/>
    </source>
</evidence>
<evidence type="ECO:0000256" key="1">
    <source>
        <dbReference type="SAM" id="Phobius"/>
    </source>
</evidence>
<dbReference type="Proteomes" id="UP001449657">
    <property type="component" value="Chromosome"/>
</dbReference>
<dbReference type="Pfam" id="PF14257">
    <property type="entry name" value="DUF4349"/>
    <property type="match status" value="1"/>
</dbReference>
<gene>
    <name evidence="3" type="ORF">WJU22_21535</name>
</gene>
<sequence>MKSPFLKRAWRLGRWFIAGFAALFIFRIVLGYVEPSAARSNSRSGFFDGLANIRKNYASEKLAPAMVQLADVSLASSQKYEKTAEVTSRSADFEKDDQTIRSKTAAFKGVIQYENADGLKGGRELHLLIGIAPEAFDSFYTEVRKIGEIRSMSVVKEDKTNEFRQLNARKASLENTRTSLMELKSKGGEVGDFVSLHDKILEIESKLQELGVELGDFNADNEFCTVKFSMYEGKAKQGISFLQRVKVALEWTIQYYCILLGIVFFATLSAFILLLIIDKLKIMQIVKGND</sequence>
<keyword evidence="1" id="KW-0472">Membrane</keyword>
<evidence type="ECO:0000313" key="4">
    <source>
        <dbReference type="Proteomes" id="UP001449657"/>
    </source>
</evidence>
<keyword evidence="4" id="KW-1185">Reference proteome</keyword>
<dbReference type="InterPro" id="IPR025645">
    <property type="entry name" value="DUF4349"/>
</dbReference>
<keyword evidence="1" id="KW-1133">Transmembrane helix</keyword>
<organism evidence="3 4">
    <name type="scientific">Chitinophaga caseinilytica</name>
    <dbReference type="NCBI Taxonomy" id="2267521"/>
    <lineage>
        <taxon>Bacteria</taxon>
        <taxon>Pseudomonadati</taxon>
        <taxon>Bacteroidota</taxon>
        <taxon>Chitinophagia</taxon>
        <taxon>Chitinophagales</taxon>
        <taxon>Chitinophagaceae</taxon>
        <taxon>Chitinophaga</taxon>
    </lineage>
</organism>
<protein>
    <submittedName>
        <fullName evidence="3">DUF4349 domain-containing protein</fullName>
    </submittedName>
</protein>
<keyword evidence="1" id="KW-0812">Transmembrane</keyword>
<dbReference type="RefSeq" id="WP_341840238.1">
    <property type="nucleotide sequence ID" value="NZ_CP149792.1"/>
</dbReference>